<reference evidence="2" key="1">
    <citation type="submission" date="2023-06" db="EMBL/GenBank/DDBJ databases">
        <title>Male Hemibagrus guttatus genome.</title>
        <authorList>
            <person name="Bian C."/>
        </authorList>
    </citation>
    <scope>NUCLEOTIDE SEQUENCE</scope>
    <source>
        <strain evidence="2">Male_cb2023</strain>
        <tissue evidence="2">Muscle</tissue>
    </source>
</reference>
<dbReference type="PANTHER" id="PTHR44464:SF1">
    <property type="entry name" value="WD REPEAT-CONTAINING PROTEIN 17"/>
    <property type="match status" value="1"/>
</dbReference>
<evidence type="ECO:0000313" key="3">
    <source>
        <dbReference type="Proteomes" id="UP001274896"/>
    </source>
</evidence>
<name>A0AAE0RHS3_9TELE</name>
<accession>A0AAE0RHS3</accession>
<feature type="region of interest" description="Disordered" evidence="1">
    <location>
        <begin position="242"/>
        <end position="261"/>
    </location>
</feature>
<keyword evidence="3" id="KW-1185">Reference proteome</keyword>
<proteinExistence type="predicted"/>
<comment type="caution">
    <text evidence="2">The sequence shown here is derived from an EMBL/GenBank/DDBJ whole genome shotgun (WGS) entry which is preliminary data.</text>
</comment>
<evidence type="ECO:0000313" key="2">
    <source>
        <dbReference type="EMBL" id="KAK3554575.1"/>
    </source>
</evidence>
<dbReference type="AlphaFoldDB" id="A0AAE0RHS3"/>
<sequence>MLEHGVCYGQAVTSTEVQQQDTTRVQIRGAVPPNHAPPGITVVAHMGVEVPQQNYGDPSRSTFQHPSQGLQEGWCGLPSLEECKDLAEETYSQGEILKAVKYQLLSPEPEKALPIGIAFIKEQLSCPDWTVDSVYPVLDLLSYIRTDRLVLTKCSEERNELLILCGYIGALLAIGRQYSSIVPALYEYTRRMVYMVFKEGKVTPVFLSDRGKKQLSLLWSFSLRLQFGHLRKAPEWLLHQNRQSEPQAQPAVQKPTGATTTPEELCAAEPVTVRSCSAELVSVRPGEIERDQEKPCLTEPGLERPCSVDSGAVLELPVLAEAGTEVQSCRLQAPITTPVHGDGEDAEMEDEPTENCFSERSGAQIVEESFLKDLPKLSEQVARELDGELTLAELHKALQGMENGRAPAYADDLVVMMDSQKDVNVLTDILNDFQVLSSAKVNWAKSEAILVGEWGREQTTLPGGLLWKKGSFKYLGVYLGNNEFLNKLGRHCRACERQTEQVEVAGPKDVLQGVNTGHHQPSRVVPLHACMRGSAAKPAGKHPGPASGLLLGWSTLDSAECPSPAQRRSQLLKRREVDLPLQIEQLSVELEAWRACTHSLNKGAEEMPYTSPTEAQRAEYTILLSRMRVEPLKGLQGPDYVTGSVLPSHSDVQISCFTGLRIQASHTHTQTHTSVFVWFTEEEIKVGPVFFLEDGKSSISLNDALMWAKVNPFSPLGTGIRLNPF</sequence>
<organism evidence="2 3">
    <name type="scientific">Hemibagrus guttatus</name>
    <dbReference type="NCBI Taxonomy" id="175788"/>
    <lineage>
        <taxon>Eukaryota</taxon>
        <taxon>Metazoa</taxon>
        <taxon>Chordata</taxon>
        <taxon>Craniata</taxon>
        <taxon>Vertebrata</taxon>
        <taxon>Euteleostomi</taxon>
        <taxon>Actinopterygii</taxon>
        <taxon>Neopterygii</taxon>
        <taxon>Teleostei</taxon>
        <taxon>Ostariophysi</taxon>
        <taxon>Siluriformes</taxon>
        <taxon>Bagridae</taxon>
        <taxon>Hemibagrus</taxon>
    </lineage>
</organism>
<dbReference type="EMBL" id="JAUCMX010000002">
    <property type="protein sequence ID" value="KAK3554575.1"/>
    <property type="molecule type" value="Genomic_DNA"/>
</dbReference>
<protein>
    <submittedName>
        <fullName evidence="2">Uncharacterized protein</fullName>
    </submittedName>
</protein>
<dbReference type="PANTHER" id="PTHR44464">
    <property type="entry name" value="WD REPEAT-CONTAINING PROTEIN 17"/>
    <property type="match status" value="1"/>
</dbReference>
<dbReference type="Proteomes" id="UP001274896">
    <property type="component" value="Unassembled WGS sequence"/>
</dbReference>
<evidence type="ECO:0000256" key="1">
    <source>
        <dbReference type="SAM" id="MobiDB-lite"/>
    </source>
</evidence>
<gene>
    <name evidence="2" type="ORF">QTP70_025529</name>
</gene>